<evidence type="ECO:0000313" key="1">
    <source>
        <dbReference type="EMBL" id="KAA8651565.1"/>
    </source>
</evidence>
<protein>
    <submittedName>
        <fullName evidence="1">Uncharacterized protein</fullName>
    </submittedName>
</protein>
<evidence type="ECO:0000313" key="2">
    <source>
        <dbReference type="Proteomes" id="UP000324241"/>
    </source>
</evidence>
<gene>
    <name evidence="1" type="ORF">ATNIH1004_000455</name>
</gene>
<dbReference type="AlphaFoldDB" id="A0A5M9MWT3"/>
<accession>A0A5M9MWT3</accession>
<reference evidence="1 2" key="1">
    <citation type="submission" date="2019-08" db="EMBL/GenBank/DDBJ databases">
        <title>The genome sequence of a newly discovered highly antifungal drug resistant Aspergillus species, Aspergillus tanneri NIH 1004.</title>
        <authorList>
            <person name="Mounaud S."/>
            <person name="Singh I."/>
            <person name="Joardar V."/>
            <person name="Pakala S."/>
            <person name="Pakala S."/>
            <person name="Venepally P."/>
            <person name="Chung J.K."/>
            <person name="Losada L."/>
            <person name="Nierman W.C."/>
        </authorList>
    </citation>
    <scope>NUCLEOTIDE SEQUENCE [LARGE SCALE GENOMIC DNA]</scope>
    <source>
        <strain evidence="1 2">NIH1004</strain>
    </source>
</reference>
<comment type="caution">
    <text evidence="1">The sequence shown here is derived from an EMBL/GenBank/DDBJ whole genome shotgun (WGS) entry which is preliminary data.</text>
</comment>
<name>A0A5M9MWT3_9EURO</name>
<dbReference type="Proteomes" id="UP000324241">
    <property type="component" value="Unassembled WGS sequence"/>
</dbReference>
<dbReference type="GeneID" id="54323157"/>
<dbReference type="EMBL" id="QUQM01000002">
    <property type="protein sequence ID" value="KAA8651565.1"/>
    <property type="molecule type" value="Genomic_DNA"/>
</dbReference>
<organism evidence="1 2">
    <name type="scientific">Aspergillus tanneri</name>
    <dbReference type="NCBI Taxonomy" id="1220188"/>
    <lineage>
        <taxon>Eukaryota</taxon>
        <taxon>Fungi</taxon>
        <taxon>Dikarya</taxon>
        <taxon>Ascomycota</taxon>
        <taxon>Pezizomycotina</taxon>
        <taxon>Eurotiomycetes</taxon>
        <taxon>Eurotiomycetidae</taxon>
        <taxon>Eurotiales</taxon>
        <taxon>Aspergillaceae</taxon>
        <taxon>Aspergillus</taxon>
        <taxon>Aspergillus subgen. Circumdati</taxon>
    </lineage>
</organism>
<dbReference type="RefSeq" id="XP_033430926.1">
    <property type="nucleotide sequence ID" value="XM_033565169.1"/>
</dbReference>
<proteinExistence type="predicted"/>
<sequence>MAILSARLKPGRRKLTRPNVVPSKAAAPTLAVQKVVEKLELLELPKRAWREEDDSSQCSGNPSTTLVPRLATLIIEAGISADDSLIA</sequence>